<feature type="region of interest" description="Disordered" evidence="1">
    <location>
        <begin position="61"/>
        <end position="84"/>
    </location>
</feature>
<reference evidence="2" key="1">
    <citation type="submission" date="2025-05" db="UniProtKB">
        <authorList>
            <consortium name="RefSeq"/>
        </authorList>
    </citation>
    <scope>NUCLEOTIDE SEQUENCE [LARGE SCALE GENOMIC DNA]</scope>
    <source>
        <strain evidence="2">14028-0561.14</strain>
    </source>
</reference>
<reference evidence="3" key="2">
    <citation type="submission" date="2025-08" db="UniProtKB">
        <authorList>
            <consortium name="RefSeq"/>
        </authorList>
    </citation>
    <scope>IDENTIFICATION</scope>
    <source>
        <strain evidence="3">14028-0561.14</strain>
        <tissue evidence="3">Whole fly</tissue>
    </source>
</reference>
<evidence type="ECO:0000313" key="2">
    <source>
        <dbReference type="Proteomes" id="UP001652661"/>
    </source>
</evidence>
<proteinExistence type="predicted"/>
<dbReference type="RefSeq" id="XP_017018731.1">
    <property type="nucleotide sequence ID" value="XM_017163242.3"/>
</dbReference>
<protein>
    <submittedName>
        <fullName evidence="3">Uncharacterized protein C6orf136 homolog</fullName>
    </submittedName>
</protein>
<dbReference type="PANTHER" id="PTHR31094:SF2">
    <property type="entry name" value="RIKEN CDNA 2310061I04 GENE"/>
    <property type="match status" value="1"/>
</dbReference>
<organism evidence="2 3">
    <name type="scientific">Drosophila kikkawai</name>
    <name type="common">Fruit fly</name>
    <dbReference type="NCBI Taxonomy" id="30033"/>
    <lineage>
        <taxon>Eukaryota</taxon>
        <taxon>Metazoa</taxon>
        <taxon>Ecdysozoa</taxon>
        <taxon>Arthropoda</taxon>
        <taxon>Hexapoda</taxon>
        <taxon>Insecta</taxon>
        <taxon>Pterygota</taxon>
        <taxon>Neoptera</taxon>
        <taxon>Endopterygota</taxon>
        <taxon>Diptera</taxon>
        <taxon>Brachycera</taxon>
        <taxon>Muscomorpha</taxon>
        <taxon>Ephydroidea</taxon>
        <taxon>Drosophilidae</taxon>
        <taxon>Drosophila</taxon>
        <taxon>Sophophora</taxon>
    </lineage>
</organism>
<dbReference type="AlphaFoldDB" id="A0A6P4I7N7"/>
<accession>A0A6P4I7N7</accession>
<dbReference type="Proteomes" id="UP001652661">
    <property type="component" value="Chromosome 2R"/>
</dbReference>
<dbReference type="PANTHER" id="PTHR31094">
    <property type="entry name" value="RIKEN CDNA 2310061I04 GENE"/>
    <property type="match status" value="1"/>
</dbReference>
<name>A0A6P4I7N7_DROKI</name>
<dbReference type="Pfam" id="PF10184">
    <property type="entry name" value="DUF2358"/>
    <property type="match status" value="1"/>
</dbReference>
<keyword evidence="2" id="KW-1185">Reference proteome</keyword>
<feature type="region of interest" description="Disordered" evidence="1">
    <location>
        <begin position="232"/>
        <end position="257"/>
    </location>
</feature>
<dbReference type="InterPro" id="IPR018790">
    <property type="entry name" value="DUF2358"/>
</dbReference>
<evidence type="ECO:0000313" key="3">
    <source>
        <dbReference type="RefSeq" id="XP_017018731.1"/>
    </source>
</evidence>
<evidence type="ECO:0000256" key="1">
    <source>
        <dbReference type="SAM" id="MobiDB-lite"/>
    </source>
</evidence>
<gene>
    <name evidence="3" type="primary">LOC108072186</name>
</gene>
<feature type="compositionally biased region" description="Polar residues" evidence="1">
    <location>
        <begin position="247"/>
        <end position="257"/>
    </location>
</feature>
<feature type="compositionally biased region" description="Polar residues" evidence="1">
    <location>
        <begin position="61"/>
        <end position="77"/>
    </location>
</feature>
<sequence length="257" mass="29290">MMRNLGMLSIRRSHWLATRCIRERALASATRLHVPEAAGCENRLLNCHQVDGGIKHSRSFQDSANAVNTSDTSNSPKENARKPEDLDRAYEVLRSTLPKLFVEPLDYSIYSPGLIFQNNITGKHTVGLYHYVKQIAILRTVGHLKYAYVKFEVLKITKHPDDYTVRIRWRVRGISGLKVMFQFWKYKIWQLKEVLKDQEAWYDGYSVCYLGDDGLIAKHVVDKVMPDESRESVENASATALPPGSLAATSSQKMNCQ</sequence>
<dbReference type="OMA" id="KDQEAWY"/>
<dbReference type="GeneID" id="108072186"/>
<dbReference type="OrthoDB" id="44820at2759"/>